<dbReference type="AlphaFoldDB" id="A0AAD2IZ62"/>
<name>A0AAD2IZ62_ACHAE</name>
<organism evidence="1 2">
    <name type="scientific">Achromobacter aegrifaciens</name>
    <dbReference type="NCBI Taxonomy" id="1287736"/>
    <lineage>
        <taxon>Bacteria</taxon>
        <taxon>Pseudomonadati</taxon>
        <taxon>Pseudomonadota</taxon>
        <taxon>Betaproteobacteria</taxon>
        <taxon>Burkholderiales</taxon>
        <taxon>Alcaligenaceae</taxon>
        <taxon>Achromobacter</taxon>
    </lineage>
</organism>
<evidence type="ECO:0000313" key="2">
    <source>
        <dbReference type="Proteomes" id="UP000044098"/>
    </source>
</evidence>
<accession>A0AAD2IZ62</accession>
<dbReference type="EMBL" id="CYTK01000003">
    <property type="protein sequence ID" value="CUJ01617.1"/>
    <property type="molecule type" value="Genomic_DNA"/>
</dbReference>
<dbReference type="RefSeq" id="WP_054453459.1">
    <property type="nucleotide sequence ID" value="NZ_CYTK01000003.1"/>
</dbReference>
<reference evidence="1 2" key="1">
    <citation type="submission" date="2015-09" db="EMBL/GenBank/DDBJ databases">
        <authorList>
            <consortium name="Pathogen Informatics"/>
        </authorList>
    </citation>
    <scope>NUCLEOTIDE SEQUENCE [LARGE SCALE GENOMIC DNA]</scope>
    <source>
        <strain evidence="1 2">2789STDY5608625</strain>
    </source>
</reference>
<proteinExistence type="predicted"/>
<gene>
    <name evidence="1" type="ORF">ERS370000_02444</name>
</gene>
<dbReference type="Proteomes" id="UP000044098">
    <property type="component" value="Unassembled WGS sequence"/>
</dbReference>
<sequence length="202" mass="22006">MNTTLPAGWKPRLSCPFCGSNFLFTEPDEVGSGGQWVSPIHVGCNDCKAEQVGDTEDEAVSRWNARSTHPATTQDAITVSLDPDPRGVSVGVWQGSRCIYNGAHAVPSAQDDAKVYHFEQRSRFGPWIEVEKPTERSVEFVQRVAAPAAGDARSPALNIEAAAKALAECMDYPWAHMPEQGRATMREHAQTVIRAASQQQEG</sequence>
<protein>
    <submittedName>
        <fullName evidence="1">Restriction alleviation protein, Lar family</fullName>
    </submittedName>
</protein>
<evidence type="ECO:0000313" key="1">
    <source>
        <dbReference type="EMBL" id="CUJ01617.1"/>
    </source>
</evidence>
<dbReference type="Pfam" id="PF14354">
    <property type="entry name" value="Lar_restr_allev"/>
    <property type="match status" value="1"/>
</dbReference>
<comment type="caution">
    <text evidence="1">The sequence shown here is derived from an EMBL/GenBank/DDBJ whole genome shotgun (WGS) entry which is preliminary data.</text>
</comment>